<dbReference type="EMBL" id="JAAXOM010000008">
    <property type="protein sequence ID" value="NKX90786.1"/>
    <property type="molecule type" value="Genomic_DNA"/>
</dbReference>
<proteinExistence type="predicted"/>
<keyword evidence="4" id="KW-1185">Reference proteome</keyword>
<organism evidence="3 4">
    <name type="scientific">Nocardia coubleae</name>
    <dbReference type="NCBI Taxonomy" id="356147"/>
    <lineage>
        <taxon>Bacteria</taxon>
        <taxon>Bacillati</taxon>
        <taxon>Actinomycetota</taxon>
        <taxon>Actinomycetes</taxon>
        <taxon>Mycobacteriales</taxon>
        <taxon>Nocardiaceae</taxon>
        <taxon>Nocardia</taxon>
    </lineage>
</organism>
<protein>
    <recommendedName>
        <fullName evidence="2">ADP ribosyltransferase domain-containing protein</fullName>
    </recommendedName>
</protein>
<evidence type="ECO:0000313" key="4">
    <source>
        <dbReference type="Proteomes" id="UP000572007"/>
    </source>
</evidence>
<reference evidence="3 4" key="1">
    <citation type="submission" date="2020-04" db="EMBL/GenBank/DDBJ databases">
        <title>MicrobeNet Type strains.</title>
        <authorList>
            <person name="Nicholson A.C."/>
        </authorList>
    </citation>
    <scope>NUCLEOTIDE SEQUENCE [LARGE SCALE GENOMIC DNA]</scope>
    <source>
        <strain evidence="3 4">DSM 44960</strain>
    </source>
</reference>
<dbReference type="SUPFAM" id="SSF56399">
    <property type="entry name" value="ADP-ribosylation"/>
    <property type="match status" value="1"/>
</dbReference>
<dbReference type="AlphaFoldDB" id="A0A846WDN5"/>
<feature type="region of interest" description="Disordered" evidence="1">
    <location>
        <begin position="23"/>
        <end position="52"/>
    </location>
</feature>
<dbReference type="PROSITE" id="PS51996">
    <property type="entry name" value="TR_MART"/>
    <property type="match status" value="1"/>
</dbReference>
<evidence type="ECO:0000313" key="3">
    <source>
        <dbReference type="EMBL" id="NKX90786.1"/>
    </source>
</evidence>
<dbReference type="InterPro" id="IPR003540">
    <property type="entry name" value="ADP-ribosyltransferase"/>
</dbReference>
<feature type="compositionally biased region" description="Polar residues" evidence="1">
    <location>
        <begin position="24"/>
        <end position="44"/>
    </location>
</feature>
<dbReference type="Proteomes" id="UP000572007">
    <property type="component" value="Unassembled WGS sequence"/>
</dbReference>
<evidence type="ECO:0000259" key="2">
    <source>
        <dbReference type="Pfam" id="PF03496"/>
    </source>
</evidence>
<gene>
    <name evidence="3" type="ORF">HGA10_26215</name>
</gene>
<dbReference type="GO" id="GO:0005576">
    <property type="term" value="C:extracellular region"/>
    <property type="evidence" value="ECO:0007669"/>
    <property type="project" value="InterPro"/>
</dbReference>
<feature type="domain" description="ADP ribosyltransferase" evidence="2">
    <location>
        <begin position="55"/>
        <end position="174"/>
    </location>
</feature>
<accession>A0A846WDN5</accession>
<comment type="caution">
    <text evidence="3">The sequence shown here is derived from an EMBL/GenBank/DDBJ whole genome shotgun (WGS) entry which is preliminary data.</text>
</comment>
<dbReference type="Pfam" id="PF03496">
    <property type="entry name" value="ADPrib_exo_Tox"/>
    <property type="match status" value="1"/>
</dbReference>
<sequence length="190" mass="21629">MARERSTIFRSRTKSWHVRRSPISPITNARPSSRMRSTAMNRSTPRYGASIPMTPPLARRVAHIRSGLRRYPLPQTVRVTREVDAWALGVDASDAPSIASVIGEYFTELGFLSTSGLQFPPRSARHRNPVILELLVPQGTPALRLGELAEVRDEREILIIDVRTYLVANATFDERRRMWRIEAIVVQEEQ</sequence>
<dbReference type="Gene3D" id="3.90.176.10">
    <property type="entry name" value="Toxin ADP-ribosyltransferase, Chain A, domain 1"/>
    <property type="match status" value="1"/>
</dbReference>
<name>A0A846WDN5_9NOCA</name>
<evidence type="ECO:0000256" key="1">
    <source>
        <dbReference type="SAM" id="MobiDB-lite"/>
    </source>
</evidence>